<dbReference type="PANTHER" id="PTHR33734:SF22">
    <property type="entry name" value="MEMBRANE-BOUND LYTIC MUREIN TRANSGLYCOSYLASE D"/>
    <property type="match status" value="1"/>
</dbReference>
<dbReference type="InterPro" id="IPR036779">
    <property type="entry name" value="LysM_dom_sf"/>
</dbReference>
<name>A0ABT8CVF9_9FLAO</name>
<dbReference type="InterPro" id="IPR018392">
    <property type="entry name" value="LysM"/>
</dbReference>
<accession>A0ABT8CVF9</accession>
<comment type="caution">
    <text evidence="3">The sequence shown here is derived from an EMBL/GenBank/DDBJ whole genome shotgun (WGS) entry which is preliminary data.</text>
</comment>
<evidence type="ECO:0000313" key="4">
    <source>
        <dbReference type="Proteomes" id="UP001242368"/>
    </source>
</evidence>
<evidence type="ECO:0000256" key="1">
    <source>
        <dbReference type="SAM" id="SignalP"/>
    </source>
</evidence>
<dbReference type="Gene3D" id="3.40.50.2300">
    <property type="match status" value="1"/>
</dbReference>
<dbReference type="RefSeq" id="WP_290363092.1">
    <property type="nucleotide sequence ID" value="NZ_JAUFQU010000001.1"/>
</dbReference>
<keyword evidence="1" id="KW-0732">Signal</keyword>
<organism evidence="3 4">
    <name type="scientific">Paenimyroides ceti</name>
    <dbReference type="NCBI Taxonomy" id="395087"/>
    <lineage>
        <taxon>Bacteria</taxon>
        <taxon>Pseudomonadati</taxon>
        <taxon>Bacteroidota</taxon>
        <taxon>Flavobacteriia</taxon>
        <taxon>Flavobacteriales</taxon>
        <taxon>Flavobacteriaceae</taxon>
        <taxon>Paenimyroides</taxon>
    </lineage>
</organism>
<dbReference type="SUPFAM" id="SSF53822">
    <property type="entry name" value="Periplasmic binding protein-like I"/>
    <property type="match status" value="1"/>
</dbReference>
<dbReference type="Proteomes" id="UP001242368">
    <property type="component" value="Unassembled WGS sequence"/>
</dbReference>
<proteinExistence type="predicted"/>
<feature type="signal peptide" evidence="1">
    <location>
        <begin position="1"/>
        <end position="20"/>
    </location>
</feature>
<dbReference type="PANTHER" id="PTHR33734">
    <property type="entry name" value="LYSM DOMAIN-CONTAINING GPI-ANCHORED PROTEIN 2"/>
    <property type="match status" value="1"/>
</dbReference>
<keyword evidence="4" id="KW-1185">Reference proteome</keyword>
<evidence type="ECO:0000313" key="3">
    <source>
        <dbReference type="EMBL" id="MDN3707049.1"/>
    </source>
</evidence>
<dbReference type="Gene3D" id="3.10.350.10">
    <property type="entry name" value="LysM domain"/>
    <property type="match status" value="4"/>
</dbReference>
<protein>
    <submittedName>
        <fullName evidence="3">LysM peptidoglycan-binding domain-containing protein</fullName>
    </submittedName>
</protein>
<dbReference type="EMBL" id="JAUFQU010000001">
    <property type="protein sequence ID" value="MDN3707049.1"/>
    <property type="molecule type" value="Genomic_DNA"/>
</dbReference>
<gene>
    <name evidence="3" type="ORF">QW060_07860</name>
</gene>
<feature type="domain" description="LysM" evidence="2">
    <location>
        <begin position="142"/>
        <end position="186"/>
    </location>
</feature>
<dbReference type="InterPro" id="IPR028082">
    <property type="entry name" value="Peripla_BP_I"/>
</dbReference>
<feature type="domain" description="LysM" evidence="2">
    <location>
        <begin position="25"/>
        <end position="68"/>
    </location>
</feature>
<feature type="domain" description="LysM" evidence="2">
    <location>
        <begin position="212"/>
        <end position="255"/>
    </location>
</feature>
<dbReference type="CDD" id="cd00118">
    <property type="entry name" value="LysM"/>
    <property type="match status" value="4"/>
</dbReference>
<dbReference type="PROSITE" id="PS51782">
    <property type="entry name" value="LYSM"/>
    <property type="match status" value="4"/>
</dbReference>
<dbReference type="SMART" id="SM00257">
    <property type="entry name" value="LysM"/>
    <property type="match status" value="4"/>
</dbReference>
<dbReference type="Pfam" id="PF01476">
    <property type="entry name" value="LysM"/>
    <property type="match status" value="4"/>
</dbReference>
<sequence>MKKNLIIALSAFFTTWGSFAQENSEKHIVAKGETVTQIAKKYQTTSNAIFLLNPEAVNGISENQVLLIPSSGNTMLQHEVLAKETLYGISKKYNIAIEQLYNLNPGLRENGLQIGQLLNLSKKTETPKKTPAATNISTDSFRLIDVKPGETIYGIAVKNQVTVSEIYELNPELASGGIKENQKIKIPVSGNLMTEPSKTNDKKQTSKAANAKTIIVEPKETVYNISKKYGISQEQLLQWNPELKDGLRIGMELIVGKPTIKKFDLVKDEPVITGKTDNIKIAGFRNDKDIKELVLLLPFNLDKNNPDNKTEINKILNNDVFLNMTLDFYSGALIAIDSARAMNLPLEVKIFDSKESNRSMNVAQLKQQFDFSNTDVVIGPFFQANVDAISEEFKDTPTLIVSPLSTDKGKPYPNQVHTMPNTDIVRNEMMEYLRAQNGNIIAVLNPKAASSRNFFESNFKEVKLLDAAANGAVTKSQIEGMLDKTGVNYVILESTALQTAIDLVNALNSLKNTYSIRLAVLEKHDVLDSTEINIQTLADLQMLFPSVTRENDNAKSDRFAAAYEQANGSTPNRFVTRGFDVTFDVIKRMFQSEDANIFDYGTEQVENKFTYVNENGGIYNNAVYIMYYDKNLTIKEAK</sequence>
<feature type="domain" description="LysM" evidence="2">
    <location>
        <begin position="76"/>
        <end position="120"/>
    </location>
</feature>
<dbReference type="SUPFAM" id="SSF54106">
    <property type="entry name" value="LysM domain"/>
    <property type="match status" value="4"/>
</dbReference>
<reference evidence="4" key="1">
    <citation type="journal article" date="2019" name="Int. J. Syst. Evol. Microbiol.">
        <title>The Global Catalogue of Microorganisms (GCM) 10K type strain sequencing project: providing services to taxonomists for standard genome sequencing and annotation.</title>
        <authorList>
            <consortium name="The Broad Institute Genomics Platform"/>
            <consortium name="The Broad Institute Genome Sequencing Center for Infectious Disease"/>
            <person name="Wu L."/>
            <person name="Ma J."/>
        </authorList>
    </citation>
    <scope>NUCLEOTIDE SEQUENCE [LARGE SCALE GENOMIC DNA]</scope>
    <source>
        <strain evidence="4">CECT 7184</strain>
    </source>
</reference>
<feature type="chain" id="PRO_5047138571" evidence="1">
    <location>
        <begin position="21"/>
        <end position="638"/>
    </location>
</feature>
<evidence type="ECO:0000259" key="2">
    <source>
        <dbReference type="PROSITE" id="PS51782"/>
    </source>
</evidence>